<name>A0A9W4SZP9_9GLOM</name>
<dbReference type="Proteomes" id="UP001153678">
    <property type="component" value="Unassembled WGS sequence"/>
</dbReference>
<comment type="caution">
    <text evidence="1">The sequence shown here is derived from an EMBL/GenBank/DDBJ whole genome shotgun (WGS) entry which is preliminary data.</text>
</comment>
<feature type="non-terminal residue" evidence="1">
    <location>
        <position position="1"/>
    </location>
</feature>
<gene>
    <name evidence="1" type="ORF">FWILDA_LOCUS12716</name>
</gene>
<proteinExistence type="predicted"/>
<reference evidence="1" key="1">
    <citation type="submission" date="2022-08" db="EMBL/GenBank/DDBJ databases">
        <authorList>
            <person name="Kallberg Y."/>
            <person name="Tangrot J."/>
            <person name="Rosling A."/>
        </authorList>
    </citation>
    <scope>NUCLEOTIDE SEQUENCE</scope>
    <source>
        <strain evidence="1">Wild A</strain>
    </source>
</reference>
<evidence type="ECO:0000313" key="1">
    <source>
        <dbReference type="EMBL" id="CAI2186715.1"/>
    </source>
</evidence>
<evidence type="ECO:0000313" key="2">
    <source>
        <dbReference type="Proteomes" id="UP001153678"/>
    </source>
</evidence>
<accession>A0A9W4SZP9</accession>
<keyword evidence="2" id="KW-1185">Reference proteome</keyword>
<sequence length="143" mass="16139">IKYMAESQNNNQSLINQKETEKVKFRYIEGKIEISNKYKITKPDGTEIEGIKTSTNNYQILEGEGKVDKVLKKLNSLGKTPTLQPKQQTLGENLETKIPEIIQEPQTNQEKFSQAEEKKEVLKTVDANLINNNDGNSGSEGIK</sequence>
<protein>
    <submittedName>
        <fullName evidence="1">4795_t:CDS:1</fullName>
    </submittedName>
</protein>
<dbReference type="AlphaFoldDB" id="A0A9W4SZP9"/>
<organism evidence="1 2">
    <name type="scientific">Funneliformis geosporum</name>
    <dbReference type="NCBI Taxonomy" id="1117311"/>
    <lineage>
        <taxon>Eukaryota</taxon>
        <taxon>Fungi</taxon>
        <taxon>Fungi incertae sedis</taxon>
        <taxon>Mucoromycota</taxon>
        <taxon>Glomeromycotina</taxon>
        <taxon>Glomeromycetes</taxon>
        <taxon>Glomerales</taxon>
        <taxon>Glomeraceae</taxon>
        <taxon>Funneliformis</taxon>
    </lineage>
</organism>
<dbReference type="EMBL" id="CAMKVN010004281">
    <property type="protein sequence ID" value="CAI2186715.1"/>
    <property type="molecule type" value="Genomic_DNA"/>
</dbReference>